<feature type="transmembrane region" description="Helical" evidence="1">
    <location>
        <begin position="316"/>
        <end position="338"/>
    </location>
</feature>
<comment type="caution">
    <text evidence="2">The sequence shown here is derived from an EMBL/GenBank/DDBJ whole genome shotgun (WGS) entry which is preliminary data.</text>
</comment>
<dbReference type="OrthoDB" id="141050at2"/>
<feature type="transmembrane region" description="Helical" evidence="1">
    <location>
        <begin position="156"/>
        <end position="180"/>
    </location>
</feature>
<keyword evidence="1" id="KW-0812">Transmembrane</keyword>
<feature type="transmembrane region" description="Helical" evidence="1">
    <location>
        <begin position="372"/>
        <end position="391"/>
    </location>
</feature>
<dbReference type="Proteomes" id="UP000291591">
    <property type="component" value="Unassembled WGS sequence"/>
</dbReference>
<accession>A0A4Q7UUP0</accession>
<protein>
    <recommendedName>
        <fullName evidence="4">4-amino-4-deoxy-L-arabinose transferase-like glycosyltransferase</fullName>
    </recommendedName>
</protein>
<feature type="transmembrane region" description="Helical" evidence="1">
    <location>
        <begin position="235"/>
        <end position="258"/>
    </location>
</feature>
<gene>
    <name evidence="2" type="ORF">EV383_1489</name>
</gene>
<keyword evidence="1" id="KW-1133">Transmembrane helix</keyword>
<feature type="transmembrane region" description="Helical" evidence="1">
    <location>
        <begin position="84"/>
        <end position="107"/>
    </location>
</feature>
<dbReference type="EMBL" id="SHKL01000001">
    <property type="protein sequence ID" value="RZT84638.1"/>
    <property type="molecule type" value="Genomic_DNA"/>
</dbReference>
<sequence>MGGTRRVTGPLLRATPHRRHQQTWTAHREPGLHALVPAQRTGAHDTTSPGTHDTAAALIERSGRHQRIVIPPRRARHRENVPPTLVVAALGALVGACVFAAVGRALVDDAYLALSYARTLGLHGGWGVHPGMTANTAASPLTVLLTGGVTALTRDAFAATGVVLTVTFAALGAALTRIGARLGLPAHRAPAFGLALLATSPLLLSTIGLESYLALALTTGLAERALAGRRWTAGVLAGLLVLTRPDLVVVGLVAVAVAGRGRWRVALAAAATALPWFAWSWWVLGSAVPDTLLVFTGAGRGPWDYASGPLLWWERFPVATTLVALPVVAGLLALPYWLRRSDLRPVGAVLGLGAIAHAGVMSLLGVAPSHWLYAPAAGGLGLLAALTCARARTVPVRVVAGSGAVALAVTCVLTATGSVLPPMTSNWASTAQYVRVADRLPTGATIESPGEVGTLAYYCGCRVVDGLADRGSLSPAIESRLASATGPEGSLLRLNYQRFRPVAPAPREYRITTRVVREPTAPMGTRWGPWRTWDLEAVPAPR</sequence>
<feature type="transmembrane region" description="Helical" evidence="1">
    <location>
        <begin position="398"/>
        <end position="420"/>
    </location>
</feature>
<keyword evidence="1" id="KW-0472">Membrane</keyword>
<evidence type="ECO:0000313" key="3">
    <source>
        <dbReference type="Proteomes" id="UP000291591"/>
    </source>
</evidence>
<keyword evidence="3" id="KW-1185">Reference proteome</keyword>
<name>A0A4Q7UUP0_PSEST</name>
<feature type="transmembrane region" description="Helical" evidence="1">
    <location>
        <begin position="265"/>
        <end position="284"/>
    </location>
</feature>
<dbReference type="AlphaFoldDB" id="A0A4Q7UUP0"/>
<evidence type="ECO:0000256" key="1">
    <source>
        <dbReference type="SAM" id="Phobius"/>
    </source>
</evidence>
<feature type="transmembrane region" description="Helical" evidence="1">
    <location>
        <begin position="345"/>
        <end position="366"/>
    </location>
</feature>
<evidence type="ECO:0000313" key="2">
    <source>
        <dbReference type="EMBL" id="RZT84638.1"/>
    </source>
</evidence>
<dbReference type="RefSeq" id="WP_130289216.1">
    <property type="nucleotide sequence ID" value="NZ_SHKL01000001.1"/>
</dbReference>
<reference evidence="2 3" key="1">
    <citation type="submission" date="2019-02" db="EMBL/GenBank/DDBJ databases">
        <title>Sequencing the genomes of 1000 actinobacteria strains.</title>
        <authorList>
            <person name="Klenk H.-P."/>
        </authorList>
    </citation>
    <scope>NUCLEOTIDE SEQUENCE [LARGE SCALE GENOMIC DNA]</scope>
    <source>
        <strain evidence="2 3">DSM 45779</strain>
    </source>
</reference>
<feature type="transmembrane region" description="Helical" evidence="1">
    <location>
        <begin position="192"/>
        <end position="215"/>
    </location>
</feature>
<evidence type="ECO:0008006" key="4">
    <source>
        <dbReference type="Google" id="ProtNLM"/>
    </source>
</evidence>
<proteinExistence type="predicted"/>
<organism evidence="2 3">
    <name type="scientific">Pseudonocardia sediminis</name>
    <dbReference type="NCBI Taxonomy" id="1397368"/>
    <lineage>
        <taxon>Bacteria</taxon>
        <taxon>Bacillati</taxon>
        <taxon>Actinomycetota</taxon>
        <taxon>Actinomycetes</taxon>
        <taxon>Pseudonocardiales</taxon>
        <taxon>Pseudonocardiaceae</taxon>
        <taxon>Pseudonocardia</taxon>
    </lineage>
</organism>